<evidence type="ECO:0000256" key="5">
    <source>
        <dbReference type="ARBA" id="ARBA00022692"/>
    </source>
</evidence>
<keyword evidence="7 8" id="KW-0472">Membrane</keyword>
<dbReference type="PANTHER" id="PTHR34975">
    <property type="entry name" value="SPORE GERMINATION PROTEIN A2"/>
    <property type="match status" value="1"/>
</dbReference>
<name>A0A9D2MXT3_9FIRM</name>
<reference evidence="9" key="1">
    <citation type="journal article" date="2021" name="PeerJ">
        <title>Extensive microbial diversity within the chicken gut microbiome revealed by metagenomics and culture.</title>
        <authorList>
            <person name="Gilroy R."/>
            <person name="Ravi A."/>
            <person name="Getino M."/>
            <person name="Pursley I."/>
            <person name="Horton D.L."/>
            <person name="Alikhan N.F."/>
            <person name="Baker D."/>
            <person name="Gharbi K."/>
            <person name="Hall N."/>
            <person name="Watson M."/>
            <person name="Adriaenssens E.M."/>
            <person name="Foster-Nyarko E."/>
            <person name="Jarju S."/>
            <person name="Secka A."/>
            <person name="Antonio M."/>
            <person name="Oren A."/>
            <person name="Chaudhuri R.R."/>
            <person name="La Ragione R."/>
            <person name="Hildebrand F."/>
            <person name="Pallen M.J."/>
        </authorList>
    </citation>
    <scope>NUCLEOTIDE SEQUENCE</scope>
    <source>
        <strain evidence="9">CHK185-1770</strain>
    </source>
</reference>
<dbReference type="Proteomes" id="UP000826793">
    <property type="component" value="Unassembled WGS sequence"/>
</dbReference>
<evidence type="ECO:0000256" key="1">
    <source>
        <dbReference type="ARBA" id="ARBA00004141"/>
    </source>
</evidence>
<sequence length="362" mass="39017">MKQHTISAAQFFGMMFVSRVTLTISLNAQYAAGENLLDGILSYGLAMVLGFFIALPLWSFQRRYPGQSVGELAANCLGRTGGRVVSLGYILYFLLINASSLALFQIFLLDTVHPDFSSWLIVAALTAVAVYGAWQGLEALARCGACVLVILLLGSGLVFALVSQRFSGENLQPMLQGGAGPLVRGTALFLSRTSLFADMAVLLPFVQGKKRLGFRLWSGGTFLFVGGLLLLLAGCLGPYAYTQNFPVYALASITEIHALQRLDPVFVGIWMMGLLIKVGADLYACRICWAQLFPKSRSQAVPVVCLGALLVVLAAGGAYLLPLQRVLLDTGFWLGMTGLFGLGVPLALLFAGWVRYRKEEGP</sequence>
<organism evidence="9 10">
    <name type="scientific">Candidatus Acutalibacter pullicola</name>
    <dbReference type="NCBI Taxonomy" id="2838417"/>
    <lineage>
        <taxon>Bacteria</taxon>
        <taxon>Bacillati</taxon>
        <taxon>Bacillota</taxon>
        <taxon>Clostridia</taxon>
        <taxon>Eubacteriales</taxon>
        <taxon>Acutalibacteraceae</taxon>
        <taxon>Acutalibacter</taxon>
    </lineage>
</organism>
<comment type="caution">
    <text evidence="9">The sequence shown here is derived from an EMBL/GenBank/DDBJ whole genome shotgun (WGS) entry which is preliminary data.</text>
</comment>
<protein>
    <submittedName>
        <fullName evidence="9">Spore germination protein</fullName>
    </submittedName>
</protein>
<evidence type="ECO:0000256" key="6">
    <source>
        <dbReference type="ARBA" id="ARBA00022989"/>
    </source>
</evidence>
<feature type="transmembrane region" description="Helical" evidence="8">
    <location>
        <begin position="301"/>
        <end position="320"/>
    </location>
</feature>
<dbReference type="GO" id="GO:0009847">
    <property type="term" value="P:spore germination"/>
    <property type="evidence" value="ECO:0007669"/>
    <property type="project" value="InterPro"/>
</dbReference>
<dbReference type="GO" id="GO:0016020">
    <property type="term" value="C:membrane"/>
    <property type="evidence" value="ECO:0007669"/>
    <property type="project" value="UniProtKB-SubCell"/>
</dbReference>
<reference evidence="9" key="2">
    <citation type="submission" date="2021-04" db="EMBL/GenBank/DDBJ databases">
        <authorList>
            <person name="Gilroy R."/>
        </authorList>
    </citation>
    <scope>NUCLEOTIDE SEQUENCE</scope>
    <source>
        <strain evidence="9">CHK185-1770</strain>
    </source>
</reference>
<evidence type="ECO:0000256" key="4">
    <source>
        <dbReference type="ARBA" id="ARBA00022544"/>
    </source>
</evidence>
<gene>
    <name evidence="9" type="ORF">H9710_08950</name>
</gene>
<feature type="transmembrane region" description="Helical" evidence="8">
    <location>
        <begin position="182"/>
        <end position="205"/>
    </location>
</feature>
<keyword evidence="4" id="KW-0309">Germination</keyword>
<feature type="transmembrane region" description="Helical" evidence="8">
    <location>
        <begin position="7"/>
        <end position="28"/>
    </location>
</feature>
<dbReference type="Pfam" id="PF03845">
    <property type="entry name" value="Spore_permease"/>
    <property type="match status" value="1"/>
</dbReference>
<feature type="transmembrane region" description="Helical" evidence="8">
    <location>
        <begin position="217"/>
        <end position="241"/>
    </location>
</feature>
<feature type="transmembrane region" description="Helical" evidence="8">
    <location>
        <begin position="40"/>
        <end position="58"/>
    </location>
</feature>
<feature type="transmembrane region" description="Helical" evidence="8">
    <location>
        <begin position="141"/>
        <end position="162"/>
    </location>
</feature>
<evidence type="ECO:0000313" key="9">
    <source>
        <dbReference type="EMBL" id="HJB98692.1"/>
    </source>
</evidence>
<feature type="transmembrane region" description="Helical" evidence="8">
    <location>
        <begin position="332"/>
        <end position="354"/>
    </location>
</feature>
<evidence type="ECO:0000313" key="10">
    <source>
        <dbReference type="Proteomes" id="UP000826793"/>
    </source>
</evidence>
<comment type="similarity">
    <text evidence="2">Belongs to the amino acid-polyamine-organocation (APC) superfamily. Spore germination protein (SGP) (TC 2.A.3.9) family.</text>
</comment>
<dbReference type="EMBL" id="DWXG01000074">
    <property type="protein sequence ID" value="HJB98692.1"/>
    <property type="molecule type" value="Genomic_DNA"/>
</dbReference>
<evidence type="ECO:0000256" key="7">
    <source>
        <dbReference type="ARBA" id="ARBA00023136"/>
    </source>
</evidence>
<keyword evidence="6 8" id="KW-1133">Transmembrane helix</keyword>
<feature type="transmembrane region" description="Helical" evidence="8">
    <location>
        <begin position="269"/>
        <end position="289"/>
    </location>
</feature>
<evidence type="ECO:0000256" key="2">
    <source>
        <dbReference type="ARBA" id="ARBA00007998"/>
    </source>
</evidence>
<dbReference type="AlphaFoldDB" id="A0A9D2MXT3"/>
<feature type="transmembrane region" description="Helical" evidence="8">
    <location>
        <begin position="89"/>
        <end position="110"/>
    </location>
</feature>
<proteinExistence type="inferred from homology"/>
<keyword evidence="3" id="KW-0813">Transport</keyword>
<evidence type="ECO:0000256" key="3">
    <source>
        <dbReference type="ARBA" id="ARBA00022448"/>
    </source>
</evidence>
<feature type="transmembrane region" description="Helical" evidence="8">
    <location>
        <begin position="116"/>
        <end position="134"/>
    </location>
</feature>
<accession>A0A9D2MXT3</accession>
<comment type="subcellular location">
    <subcellularLocation>
        <location evidence="1">Membrane</location>
        <topology evidence="1">Multi-pass membrane protein</topology>
    </subcellularLocation>
</comment>
<dbReference type="InterPro" id="IPR004761">
    <property type="entry name" value="Spore_GerAB"/>
</dbReference>
<dbReference type="PANTHER" id="PTHR34975:SF2">
    <property type="entry name" value="SPORE GERMINATION PROTEIN A2"/>
    <property type="match status" value="1"/>
</dbReference>
<evidence type="ECO:0000256" key="8">
    <source>
        <dbReference type="SAM" id="Phobius"/>
    </source>
</evidence>
<keyword evidence="5 8" id="KW-0812">Transmembrane</keyword>